<proteinExistence type="predicted"/>
<reference evidence="1 2" key="1">
    <citation type="journal article" date="2013" name="Mar. Genomics">
        <title>Expression of sulfatases in Rhodopirellula baltica and the diversity of sulfatases in the genus Rhodopirellula.</title>
        <authorList>
            <person name="Wegner C.E."/>
            <person name="Richter-Heitmann T."/>
            <person name="Klindworth A."/>
            <person name="Klockow C."/>
            <person name="Richter M."/>
            <person name="Achstetter T."/>
            <person name="Glockner F.O."/>
            <person name="Harder J."/>
        </authorList>
    </citation>
    <scope>NUCLEOTIDE SEQUENCE [LARGE SCALE GENOMIC DNA]</scope>
    <source>
        <strain evidence="1 2">SM41</strain>
    </source>
</reference>
<keyword evidence="2" id="KW-1185">Reference proteome</keyword>
<dbReference type="PATRIC" id="fig|1263870.3.peg.2325"/>
<accession>M5UEW5</accession>
<protein>
    <submittedName>
        <fullName evidence="1">Uncharacterized protein</fullName>
    </submittedName>
</protein>
<evidence type="ECO:0000313" key="1">
    <source>
        <dbReference type="EMBL" id="EMI56386.1"/>
    </source>
</evidence>
<dbReference type="EMBL" id="ANOH01000152">
    <property type="protein sequence ID" value="EMI56386.1"/>
    <property type="molecule type" value="Genomic_DNA"/>
</dbReference>
<dbReference type="Proteomes" id="UP000011885">
    <property type="component" value="Unassembled WGS sequence"/>
</dbReference>
<evidence type="ECO:0000313" key="2">
    <source>
        <dbReference type="Proteomes" id="UP000011885"/>
    </source>
</evidence>
<name>M5UEW5_9BACT</name>
<gene>
    <name evidence="1" type="ORF">RSSM_02181</name>
</gene>
<sequence>MQGAEAMTVKSDSASEFRDTSSCSEQIAINLAWLVKVSFTIGFTLHGDGVRIGCRDE</sequence>
<organism evidence="1 2">
    <name type="scientific">Rhodopirellula sallentina SM41</name>
    <dbReference type="NCBI Taxonomy" id="1263870"/>
    <lineage>
        <taxon>Bacteria</taxon>
        <taxon>Pseudomonadati</taxon>
        <taxon>Planctomycetota</taxon>
        <taxon>Planctomycetia</taxon>
        <taxon>Pirellulales</taxon>
        <taxon>Pirellulaceae</taxon>
        <taxon>Rhodopirellula</taxon>
    </lineage>
</organism>
<comment type="caution">
    <text evidence="1">The sequence shown here is derived from an EMBL/GenBank/DDBJ whole genome shotgun (WGS) entry which is preliminary data.</text>
</comment>
<dbReference type="AlphaFoldDB" id="M5UEW5"/>